<dbReference type="RefSeq" id="WP_259839187.1">
    <property type="nucleotide sequence ID" value="NZ_JAOAMU010000003.1"/>
</dbReference>
<feature type="transmembrane region" description="Helical" evidence="1">
    <location>
        <begin position="7"/>
        <end position="28"/>
    </location>
</feature>
<evidence type="ECO:0000313" key="2">
    <source>
        <dbReference type="EMBL" id="MCT2562772.1"/>
    </source>
</evidence>
<evidence type="ECO:0000313" key="3">
    <source>
        <dbReference type="Proteomes" id="UP001525566"/>
    </source>
</evidence>
<keyword evidence="1" id="KW-0472">Membrane</keyword>
<protein>
    <recommendedName>
        <fullName evidence="4">DUF4352 domain-containing protein</fullName>
    </recommendedName>
</protein>
<accession>A0ABT2IVG1</accession>
<proteinExistence type="predicted"/>
<evidence type="ECO:0008006" key="4">
    <source>
        <dbReference type="Google" id="ProtNLM"/>
    </source>
</evidence>
<dbReference type="EMBL" id="JAOAMU010000003">
    <property type="protein sequence ID" value="MCT2562772.1"/>
    <property type="molecule type" value="Genomic_DNA"/>
</dbReference>
<keyword evidence="1" id="KW-1133">Transmembrane helix</keyword>
<keyword evidence="3" id="KW-1185">Reference proteome</keyword>
<comment type="caution">
    <text evidence="2">The sequence shown here is derived from an EMBL/GenBank/DDBJ whole genome shotgun (WGS) entry which is preliminary data.</text>
</comment>
<evidence type="ECO:0000256" key="1">
    <source>
        <dbReference type="SAM" id="Phobius"/>
    </source>
</evidence>
<name>A0ABT2IVG1_9FLAO</name>
<gene>
    <name evidence="2" type="ORF">N0B48_12825</name>
</gene>
<dbReference type="Proteomes" id="UP001525566">
    <property type="component" value="Unassembled WGS sequence"/>
</dbReference>
<organism evidence="2 3">
    <name type="scientific">Chryseobacterium herbae</name>
    <dbReference type="NCBI Taxonomy" id="2976476"/>
    <lineage>
        <taxon>Bacteria</taxon>
        <taxon>Pseudomonadati</taxon>
        <taxon>Bacteroidota</taxon>
        <taxon>Flavobacteriia</taxon>
        <taxon>Flavobacteriales</taxon>
        <taxon>Weeksellaceae</taxon>
        <taxon>Chryseobacterium group</taxon>
        <taxon>Chryseobacterium</taxon>
    </lineage>
</organism>
<reference evidence="2 3" key="1">
    <citation type="submission" date="2022-09" db="EMBL/GenBank/DDBJ databases">
        <title>Chryseobacterium oleae sp.nov., isolated from the inter-root soil of Pyrola calliantha H. Andr. in Tibet.</title>
        <authorList>
            <person name="Li Z."/>
        </authorList>
    </citation>
    <scope>NUCLEOTIDE SEQUENCE [LARGE SCALE GENOMIC DNA]</scope>
    <source>
        <strain evidence="3">pc1-10</strain>
    </source>
</reference>
<keyword evidence="1" id="KW-0812">Transmembrane</keyword>
<sequence>MKKIKKVFLFILIGIVAIPIFMATYYFISWKRTEIDANLSKNPIYKTFDQQKQRTIFESDSENVKSNTFKIKVKNQTGEEYYACAIYDQKYNLEIVFKAGDGFSGGGYKIQNLGNRYKINHYSYTDNHSSHTPEEYTKLLESKLILDKSSYKKGDPIFGYVRFKFQNGYGLEKYFEEGEGFFKGIVQ</sequence>